<proteinExistence type="predicted"/>
<feature type="compositionally biased region" description="Polar residues" evidence="1">
    <location>
        <begin position="337"/>
        <end position="348"/>
    </location>
</feature>
<gene>
    <name evidence="3" type="ORF">NMOB1V02_LOCUS3735</name>
</gene>
<dbReference type="EMBL" id="OA882549">
    <property type="protein sequence ID" value="CAD7275952.1"/>
    <property type="molecule type" value="Genomic_DNA"/>
</dbReference>
<feature type="transmembrane region" description="Helical" evidence="2">
    <location>
        <begin position="488"/>
        <end position="512"/>
    </location>
</feature>
<feature type="compositionally biased region" description="Basic and acidic residues" evidence="1">
    <location>
        <begin position="205"/>
        <end position="219"/>
    </location>
</feature>
<keyword evidence="2" id="KW-0812">Transmembrane</keyword>
<feature type="compositionally biased region" description="Basic and acidic residues" evidence="1">
    <location>
        <begin position="349"/>
        <end position="363"/>
    </location>
</feature>
<feature type="transmembrane region" description="Helical" evidence="2">
    <location>
        <begin position="56"/>
        <end position="79"/>
    </location>
</feature>
<name>A0A7R9BKK1_9CRUS</name>
<keyword evidence="2" id="KW-1133">Transmembrane helix</keyword>
<evidence type="ECO:0000256" key="2">
    <source>
        <dbReference type="SAM" id="Phobius"/>
    </source>
</evidence>
<evidence type="ECO:0000313" key="4">
    <source>
        <dbReference type="Proteomes" id="UP000678499"/>
    </source>
</evidence>
<protein>
    <submittedName>
        <fullName evidence="3">Uncharacterized protein</fullName>
    </submittedName>
</protein>
<keyword evidence="2" id="KW-0472">Membrane</keyword>
<dbReference type="EMBL" id="CAJPEX010000512">
    <property type="protein sequence ID" value="CAG0916104.1"/>
    <property type="molecule type" value="Genomic_DNA"/>
</dbReference>
<feature type="region of interest" description="Disordered" evidence="1">
    <location>
        <begin position="188"/>
        <end position="219"/>
    </location>
</feature>
<feature type="region of interest" description="Disordered" evidence="1">
    <location>
        <begin position="316"/>
        <end position="363"/>
    </location>
</feature>
<dbReference type="Proteomes" id="UP000678499">
    <property type="component" value="Unassembled WGS sequence"/>
</dbReference>
<keyword evidence="4" id="KW-1185">Reference proteome</keyword>
<accession>A0A7R9BKK1</accession>
<dbReference type="AlphaFoldDB" id="A0A7R9BKK1"/>
<organism evidence="3">
    <name type="scientific">Notodromas monacha</name>
    <dbReference type="NCBI Taxonomy" id="399045"/>
    <lineage>
        <taxon>Eukaryota</taxon>
        <taxon>Metazoa</taxon>
        <taxon>Ecdysozoa</taxon>
        <taxon>Arthropoda</taxon>
        <taxon>Crustacea</taxon>
        <taxon>Oligostraca</taxon>
        <taxon>Ostracoda</taxon>
        <taxon>Podocopa</taxon>
        <taxon>Podocopida</taxon>
        <taxon>Cypridocopina</taxon>
        <taxon>Cypridoidea</taxon>
        <taxon>Cyprididae</taxon>
        <taxon>Notodromas</taxon>
    </lineage>
</organism>
<feature type="compositionally biased region" description="Polar residues" evidence="1">
    <location>
        <begin position="193"/>
        <end position="204"/>
    </location>
</feature>
<reference evidence="3" key="1">
    <citation type="submission" date="2020-11" db="EMBL/GenBank/DDBJ databases">
        <authorList>
            <person name="Tran Van P."/>
        </authorList>
    </citation>
    <scope>NUCLEOTIDE SEQUENCE</scope>
</reference>
<evidence type="ECO:0000256" key="1">
    <source>
        <dbReference type="SAM" id="MobiDB-lite"/>
    </source>
</evidence>
<evidence type="ECO:0000313" key="3">
    <source>
        <dbReference type="EMBL" id="CAD7275952.1"/>
    </source>
</evidence>
<sequence>MLMGGGKRTPPECRLYLPSSRHASMGYPGVKFAAQIAFKSTCRAVMRLHSGAHQHVTAVDWIVPVVVVVVVVVVVAVVVGDDGEAMEIEKSIAPHAHTGEKFAATCNNSEDPQNKKKEKKRGLQGVKFKISIHWRGLFCRPGPSSSSSSSSSSLPVLTAAAPGNSRKSGGLMLLLFFFCSSPICKSDSRSMAENRPTNDNINCQEENHAGDSPDNQRDEGQHTLEVNESCYIGPKELRMKMPPLNSRMLIQKKSFSTPGPFIEGKTINGIMSCGGGSNASRTHGPFQLLRRRRNDTNHPKTSESWNSVIYDRWSNQLRPDTDDDSPICESDSRSMAENRPTNDNINFQEENHAGDSPDNQRDEGQHTLEVNESCYIGPKELRMKMPPLNSRMLIQKKSFSTPGPFIEGKTINGIMSCGGGSNASRTHGPFQLLRRRRNDTNHPKTSESWNSVIYDRWSNQLRPDTDDDVTQTGFLSWLSTLGLNDDPALVIMFCVLTVITLFLLLVYAYLILEKTVISQAMARKTVISQAMARSPTLTEQV</sequence>